<comment type="caution">
    <text evidence="2">The sequence shown here is derived from an EMBL/GenBank/DDBJ whole genome shotgun (WGS) entry which is preliminary data.</text>
</comment>
<dbReference type="OrthoDB" id="2971140at2"/>
<keyword evidence="3" id="KW-1185">Reference proteome</keyword>
<dbReference type="Proteomes" id="UP000295788">
    <property type="component" value="Unassembled WGS sequence"/>
</dbReference>
<evidence type="ECO:0008006" key="4">
    <source>
        <dbReference type="Google" id="ProtNLM"/>
    </source>
</evidence>
<sequence length="190" mass="22065">MEINLLPQVPTTQKYRFQIAIVVGVIVILFSAFVGFQIWYKTNQIEKQKIILQLLKSERETKESQLNQEQRVAQFIKTYQKEYTRLKAADINWVPIVDEISKRLPSDGRIIQMNWSDDGTIKMVGDFSSLESIGQYFQLLNQLEWIEQVDFVNAQAQNQSTSGRFQVLLNVKINQESLYMINTLLGGDKK</sequence>
<dbReference type="AlphaFoldDB" id="A0A4R3K8D5"/>
<evidence type="ECO:0000256" key="1">
    <source>
        <dbReference type="SAM" id="Phobius"/>
    </source>
</evidence>
<keyword evidence="1" id="KW-0472">Membrane</keyword>
<accession>A0A4R3K8D5</accession>
<evidence type="ECO:0000313" key="2">
    <source>
        <dbReference type="EMBL" id="TCS79053.1"/>
    </source>
</evidence>
<dbReference type="EMBL" id="SMAB01000023">
    <property type="protein sequence ID" value="TCS79053.1"/>
    <property type="molecule type" value="Genomic_DNA"/>
</dbReference>
<keyword evidence="1" id="KW-1133">Transmembrane helix</keyword>
<gene>
    <name evidence="2" type="ORF">EDD72_12314</name>
</gene>
<feature type="transmembrane region" description="Helical" evidence="1">
    <location>
        <begin position="15"/>
        <end position="40"/>
    </location>
</feature>
<name>A0A4R3K8D5_9BACI</name>
<evidence type="ECO:0000313" key="3">
    <source>
        <dbReference type="Proteomes" id="UP000295788"/>
    </source>
</evidence>
<dbReference type="RefSeq" id="WP_132770330.1">
    <property type="nucleotide sequence ID" value="NZ_SMAB01000023.1"/>
</dbReference>
<reference evidence="2 3" key="1">
    <citation type="submission" date="2019-03" db="EMBL/GenBank/DDBJ databases">
        <title>Genomic Encyclopedia of Type Strains, Phase IV (KMG-IV): sequencing the most valuable type-strain genomes for metagenomic binning, comparative biology and taxonomic classification.</title>
        <authorList>
            <person name="Goeker M."/>
        </authorList>
    </citation>
    <scope>NUCLEOTIDE SEQUENCE [LARGE SCALE GENOMIC DNA]</scope>
    <source>
        <strain evidence="2 3">DSM 23802</strain>
    </source>
</reference>
<keyword evidence="1" id="KW-0812">Transmembrane</keyword>
<protein>
    <recommendedName>
        <fullName evidence="4">Type IV pilus assembly protein PilN</fullName>
    </recommendedName>
</protein>
<proteinExistence type="predicted"/>
<organism evidence="2 3">
    <name type="scientific">Tepidibacillus fermentans</name>
    <dbReference type="NCBI Taxonomy" id="1281767"/>
    <lineage>
        <taxon>Bacteria</taxon>
        <taxon>Bacillati</taxon>
        <taxon>Bacillota</taxon>
        <taxon>Bacilli</taxon>
        <taxon>Bacillales</taxon>
        <taxon>Bacillaceae</taxon>
        <taxon>Tepidibacillus</taxon>
    </lineage>
</organism>